<dbReference type="GO" id="GO:0016747">
    <property type="term" value="F:acyltransferase activity, transferring groups other than amino-acyl groups"/>
    <property type="evidence" value="ECO:0007669"/>
    <property type="project" value="InterPro"/>
</dbReference>
<protein>
    <recommendedName>
        <fullName evidence="1">N-acetyltransferase domain-containing protein</fullName>
    </recommendedName>
</protein>
<dbReference type="Pfam" id="PF13302">
    <property type="entry name" value="Acetyltransf_3"/>
    <property type="match status" value="1"/>
</dbReference>
<reference evidence="2 3" key="1">
    <citation type="submission" date="2015-03" db="EMBL/GenBank/DDBJ databases">
        <authorList>
            <person name="Radwan O."/>
            <person name="Al-Naeli F.A."/>
            <person name="Rendon G.A."/>
            <person name="Fields C."/>
        </authorList>
    </citation>
    <scope>NUCLEOTIDE SEQUENCE [LARGE SCALE GENOMIC DNA]</scope>
    <source>
        <strain evidence="2">CR-DP1</strain>
    </source>
</reference>
<name>A0A0F4ZAY9_9PEZI</name>
<dbReference type="SUPFAM" id="SSF55729">
    <property type="entry name" value="Acyl-CoA N-acyltransferases (Nat)"/>
    <property type="match status" value="1"/>
</dbReference>
<dbReference type="PANTHER" id="PTHR43328">
    <property type="entry name" value="ACETYLTRANSFERASE-RELATED"/>
    <property type="match status" value="1"/>
</dbReference>
<evidence type="ECO:0000313" key="2">
    <source>
        <dbReference type="EMBL" id="KKA27028.1"/>
    </source>
</evidence>
<keyword evidence="3" id="KW-1185">Reference proteome</keyword>
<proteinExistence type="predicted"/>
<dbReference type="InterPro" id="IPR000182">
    <property type="entry name" value="GNAT_dom"/>
</dbReference>
<dbReference type="OrthoDB" id="630895at2759"/>
<dbReference type="InterPro" id="IPR016181">
    <property type="entry name" value="Acyl_CoA_acyltransferase"/>
</dbReference>
<dbReference type="Gene3D" id="3.40.630.30">
    <property type="match status" value="1"/>
</dbReference>
<feature type="domain" description="N-acetyltransferase" evidence="1">
    <location>
        <begin position="12"/>
        <end position="180"/>
    </location>
</feature>
<dbReference type="PANTHER" id="PTHR43328:SF1">
    <property type="entry name" value="N-ACETYLTRANSFERASE DOMAIN-CONTAINING PROTEIN"/>
    <property type="match status" value="1"/>
</dbReference>
<gene>
    <name evidence="2" type="ORF">TD95_004349</name>
</gene>
<evidence type="ECO:0000259" key="1">
    <source>
        <dbReference type="PROSITE" id="PS51186"/>
    </source>
</evidence>
<sequence>MSSTTLFDLGDVAVRKFRPDNADLTSLIHSANDTQVATYMTGLFPSPYTQRDALGFVYRCTEDKPSNFAIVDTATDAVIGCIGLKHFDDIYIHRKELGYWLASTHWGRGIMARVAKSFCQWAFEEYPDLQCIQAKAMCKNIQSTRVMEKAGFTFDGRLRGGVIKNGVTTDEMVYSVLKGEI</sequence>
<accession>A0A0F4ZAY9</accession>
<evidence type="ECO:0000313" key="3">
    <source>
        <dbReference type="Proteomes" id="UP000033483"/>
    </source>
</evidence>
<dbReference type="Proteomes" id="UP000033483">
    <property type="component" value="Unassembled WGS sequence"/>
</dbReference>
<dbReference type="EMBL" id="LAEV01001910">
    <property type="protein sequence ID" value="KKA27028.1"/>
    <property type="molecule type" value="Genomic_DNA"/>
</dbReference>
<organism evidence="2 3">
    <name type="scientific">Thielaviopsis punctulata</name>
    <dbReference type="NCBI Taxonomy" id="72032"/>
    <lineage>
        <taxon>Eukaryota</taxon>
        <taxon>Fungi</taxon>
        <taxon>Dikarya</taxon>
        <taxon>Ascomycota</taxon>
        <taxon>Pezizomycotina</taxon>
        <taxon>Sordariomycetes</taxon>
        <taxon>Hypocreomycetidae</taxon>
        <taxon>Microascales</taxon>
        <taxon>Ceratocystidaceae</taxon>
        <taxon>Thielaviopsis</taxon>
    </lineage>
</organism>
<dbReference type="AlphaFoldDB" id="A0A0F4ZAY9"/>
<comment type="caution">
    <text evidence="2">The sequence shown here is derived from an EMBL/GenBank/DDBJ whole genome shotgun (WGS) entry which is preliminary data.</text>
</comment>
<dbReference type="PROSITE" id="PS51186">
    <property type="entry name" value="GNAT"/>
    <property type="match status" value="1"/>
</dbReference>